<name>A0A6J7HM00_9ZZZZ</name>
<evidence type="ECO:0000313" key="1">
    <source>
        <dbReference type="EMBL" id="CAB4922051.1"/>
    </source>
</evidence>
<accession>A0A6J7HM00</accession>
<protein>
    <submittedName>
        <fullName evidence="1">Unannotated protein</fullName>
    </submittedName>
</protein>
<sequence length="35" mass="4053">MLKDVHSGEELVEMRCDHVLERHESLVTDEDKSGK</sequence>
<reference evidence="1" key="1">
    <citation type="submission" date="2020-05" db="EMBL/GenBank/DDBJ databases">
        <authorList>
            <person name="Chiriac C."/>
            <person name="Salcher M."/>
            <person name="Ghai R."/>
            <person name="Kavagutti S V."/>
        </authorList>
    </citation>
    <scope>NUCLEOTIDE SEQUENCE</scope>
</reference>
<organism evidence="1">
    <name type="scientific">freshwater metagenome</name>
    <dbReference type="NCBI Taxonomy" id="449393"/>
    <lineage>
        <taxon>unclassified sequences</taxon>
        <taxon>metagenomes</taxon>
        <taxon>ecological metagenomes</taxon>
    </lineage>
</organism>
<dbReference type="EMBL" id="CAFBNB010000031">
    <property type="protein sequence ID" value="CAB4922051.1"/>
    <property type="molecule type" value="Genomic_DNA"/>
</dbReference>
<proteinExistence type="predicted"/>
<gene>
    <name evidence="1" type="ORF">UFOPK3720_00276</name>
</gene>
<dbReference type="AlphaFoldDB" id="A0A6J7HM00"/>